<reference evidence="1" key="1">
    <citation type="journal article" date="2023" name="G3 (Bethesda)">
        <title>A reference genome for the long-term kleptoplast-retaining sea slug Elysia crispata morphotype clarki.</title>
        <authorList>
            <person name="Eastman K.E."/>
            <person name="Pendleton A.L."/>
            <person name="Shaikh M.A."/>
            <person name="Suttiyut T."/>
            <person name="Ogas R."/>
            <person name="Tomko P."/>
            <person name="Gavelis G."/>
            <person name="Widhalm J.R."/>
            <person name="Wisecaver J.H."/>
        </authorList>
    </citation>
    <scope>NUCLEOTIDE SEQUENCE</scope>
    <source>
        <strain evidence="1">ECLA1</strain>
    </source>
</reference>
<organism evidence="1 2">
    <name type="scientific">Elysia crispata</name>
    <name type="common">lettuce slug</name>
    <dbReference type="NCBI Taxonomy" id="231223"/>
    <lineage>
        <taxon>Eukaryota</taxon>
        <taxon>Metazoa</taxon>
        <taxon>Spiralia</taxon>
        <taxon>Lophotrochozoa</taxon>
        <taxon>Mollusca</taxon>
        <taxon>Gastropoda</taxon>
        <taxon>Heterobranchia</taxon>
        <taxon>Euthyneura</taxon>
        <taxon>Panpulmonata</taxon>
        <taxon>Sacoglossa</taxon>
        <taxon>Placobranchoidea</taxon>
        <taxon>Plakobranchidae</taxon>
        <taxon>Elysia</taxon>
    </lineage>
</organism>
<evidence type="ECO:0000313" key="1">
    <source>
        <dbReference type="EMBL" id="KAK3776824.1"/>
    </source>
</evidence>
<sequence length="85" mass="9270">MSTQPHNLPGKHRQVTLAWHEADRTSYLPKPGNASSMHGHSPCMSGTPHWVSSLCGKEPRRIMGINDHIMVQPSVAPCGSVGFKI</sequence>
<protein>
    <submittedName>
        <fullName evidence="1">Uncharacterized protein</fullName>
    </submittedName>
</protein>
<proteinExistence type="predicted"/>
<dbReference type="EMBL" id="JAWDGP010003173">
    <property type="protein sequence ID" value="KAK3776824.1"/>
    <property type="molecule type" value="Genomic_DNA"/>
</dbReference>
<evidence type="ECO:0000313" key="2">
    <source>
        <dbReference type="Proteomes" id="UP001283361"/>
    </source>
</evidence>
<name>A0AAE0ZWI7_9GAST</name>
<gene>
    <name evidence="1" type="ORF">RRG08_024601</name>
</gene>
<dbReference type="AlphaFoldDB" id="A0AAE0ZWI7"/>
<comment type="caution">
    <text evidence="1">The sequence shown here is derived from an EMBL/GenBank/DDBJ whole genome shotgun (WGS) entry which is preliminary data.</text>
</comment>
<keyword evidence="2" id="KW-1185">Reference proteome</keyword>
<accession>A0AAE0ZWI7</accession>
<dbReference type="Proteomes" id="UP001283361">
    <property type="component" value="Unassembled WGS sequence"/>
</dbReference>